<feature type="region of interest" description="Disordered" evidence="1">
    <location>
        <begin position="1"/>
        <end position="102"/>
    </location>
</feature>
<proteinExistence type="predicted"/>
<organism evidence="2 3">
    <name type="scientific">Corynascus novoguineensis</name>
    <dbReference type="NCBI Taxonomy" id="1126955"/>
    <lineage>
        <taxon>Eukaryota</taxon>
        <taxon>Fungi</taxon>
        <taxon>Dikarya</taxon>
        <taxon>Ascomycota</taxon>
        <taxon>Pezizomycotina</taxon>
        <taxon>Sordariomycetes</taxon>
        <taxon>Sordariomycetidae</taxon>
        <taxon>Sordariales</taxon>
        <taxon>Chaetomiaceae</taxon>
        <taxon>Corynascus</taxon>
    </lineage>
</organism>
<name>A0AAN7HNQ7_9PEZI</name>
<evidence type="ECO:0000313" key="3">
    <source>
        <dbReference type="Proteomes" id="UP001303647"/>
    </source>
</evidence>
<dbReference type="Proteomes" id="UP001303647">
    <property type="component" value="Unassembled WGS sequence"/>
</dbReference>
<feature type="region of interest" description="Disordered" evidence="1">
    <location>
        <begin position="140"/>
        <end position="348"/>
    </location>
</feature>
<protein>
    <submittedName>
        <fullName evidence="2">Uncharacterized protein</fullName>
    </submittedName>
</protein>
<feature type="compositionally biased region" description="Acidic residues" evidence="1">
    <location>
        <begin position="208"/>
        <end position="217"/>
    </location>
</feature>
<feature type="compositionally biased region" description="Low complexity" evidence="1">
    <location>
        <begin position="361"/>
        <end position="403"/>
    </location>
</feature>
<gene>
    <name evidence="2" type="ORF">C7999DRAFT_27685</name>
</gene>
<feature type="region of interest" description="Disordered" evidence="1">
    <location>
        <begin position="361"/>
        <end position="434"/>
    </location>
</feature>
<feature type="compositionally biased region" description="Basic and acidic residues" evidence="1">
    <location>
        <begin position="1"/>
        <end position="12"/>
    </location>
</feature>
<reference evidence="2" key="2">
    <citation type="submission" date="2023-05" db="EMBL/GenBank/DDBJ databases">
        <authorList>
            <consortium name="Lawrence Berkeley National Laboratory"/>
            <person name="Steindorff A."/>
            <person name="Hensen N."/>
            <person name="Bonometti L."/>
            <person name="Westerberg I."/>
            <person name="Brannstrom I.O."/>
            <person name="Guillou S."/>
            <person name="Cros-Aarteil S."/>
            <person name="Calhoun S."/>
            <person name="Haridas S."/>
            <person name="Kuo A."/>
            <person name="Mondo S."/>
            <person name="Pangilinan J."/>
            <person name="Riley R."/>
            <person name="Labutti K."/>
            <person name="Andreopoulos B."/>
            <person name="Lipzen A."/>
            <person name="Chen C."/>
            <person name="Yanf M."/>
            <person name="Daum C."/>
            <person name="Ng V."/>
            <person name="Clum A."/>
            <person name="Ohm R."/>
            <person name="Martin F."/>
            <person name="Silar P."/>
            <person name="Natvig D."/>
            <person name="Lalanne C."/>
            <person name="Gautier V."/>
            <person name="Ament-Velasquez S.L."/>
            <person name="Kruys A."/>
            <person name="Hutchinson M.I."/>
            <person name="Powell A.J."/>
            <person name="Barry K."/>
            <person name="Miller A.N."/>
            <person name="Grigoriev I.V."/>
            <person name="Debuchy R."/>
            <person name="Gladieux P."/>
            <person name="Thoren M.H."/>
            <person name="Johannesson H."/>
        </authorList>
    </citation>
    <scope>NUCLEOTIDE SEQUENCE</scope>
    <source>
        <strain evidence="2">CBS 359.72</strain>
    </source>
</reference>
<evidence type="ECO:0000313" key="2">
    <source>
        <dbReference type="EMBL" id="KAK4251612.1"/>
    </source>
</evidence>
<feature type="compositionally biased region" description="Polar residues" evidence="1">
    <location>
        <begin position="71"/>
        <end position="102"/>
    </location>
</feature>
<feature type="compositionally biased region" description="Pro residues" evidence="1">
    <location>
        <begin position="404"/>
        <end position="413"/>
    </location>
</feature>
<reference evidence="2" key="1">
    <citation type="journal article" date="2023" name="Mol. Phylogenet. Evol.">
        <title>Genome-scale phylogeny and comparative genomics of the fungal order Sordariales.</title>
        <authorList>
            <person name="Hensen N."/>
            <person name="Bonometti L."/>
            <person name="Westerberg I."/>
            <person name="Brannstrom I.O."/>
            <person name="Guillou S."/>
            <person name="Cros-Aarteil S."/>
            <person name="Calhoun S."/>
            <person name="Haridas S."/>
            <person name="Kuo A."/>
            <person name="Mondo S."/>
            <person name="Pangilinan J."/>
            <person name="Riley R."/>
            <person name="LaButti K."/>
            <person name="Andreopoulos B."/>
            <person name="Lipzen A."/>
            <person name="Chen C."/>
            <person name="Yan M."/>
            <person name="Daum C."/>
            <person name="Ng V."/>
            <person name="Clum A."/>
            <person name="Steindorff A."/>
            <person name="Ohm R.A."/>
            <person name="Martin F."/>
            <person name="Silar P."/>
            <person name="Natvig D.O."/>
            <person name="Lalanne C."/>
            <person name="Gautier V."/>
            <person name="Ament-Velasquez S.L."/>
            <person name="Kruys A."/>
            <person name="Hutchinson M.I."/>
            <person name="Powell A.J."/>
            <person name="Barry K."/>
            <person name="Miller A.N."/>
            <person name="Grigoriev I.V."/>
            <person name="Debuchy R."/>
            <person name="Gladieux P."/>
            <person name="Hiltunen Thoren M."/>
            <person name="Johannesson H."/>
        </authorList>
    </citation>
    <scope>NUCLEOTIDE SEQUENCE</scope>
    <source>
        <strain evidence="2">CBS 359.72</strain>
    </source>
</reference>
<feature type="compositionally biased region" description="Low complexity" evidence="1">
    <location>
        <begin position="266"/>
        <end position="297"/>
    </location>
</feature>
<comment type="caution">
    <text evidence="2">The sequence shown here is derived from an EMBL/GenBank/DDBJ whole genome shotgun (WGS) entry which is preliminary data.</text>
</comment>
<keyword evidence="3" id="KW-1185">Reference proteome</keyword>
<evidence type="ECO:0000256" key="1">
    <source>
        <dbReference type="SAM" id="MobiDB-lite"/>
    </source>
</evidence>
<sequence>MISKKVSERLEETAGMARGRSDASNSPARRPISLPADFAPSTWTGGYLPTTQLVGNQVDNRVHNQRPTPPEQSSAPGPPTGTTSSAADDNRSSSPSMPSNIGQRRLYITPLVFRSRRVRCTRFSRYRGSRSLAPLYISPVEDWSSTSDDGDWEDVPPSTQQARRRSTGASWRRYSSGDSPRTYPRITDSIAPSPITESSPLSERGQDADDEADDDVFDGPPEHPADRRASQASNPRLHLALQRPTPTALLNRMAEERAASARRARAAAAPPSIAEAATRAAAARNGTRTRSYSSSSSSPPPMVSNNHLPPGTVRPVGPNTRNHGWRISSGHRRKNKKKSRKGGGVQSLHLRWRADGYVTLSEGSSSDSSWSPGTLSPPALQDPRLQPLLRPGEVLRLGPRARAPTPPRLPVRPPPEDEEEKGKIPYQDADVFYP</sequence>
<feature type="compositionally biased region" description="Basic residues" evidence="1">
    <location>
        <begin position="329"/>
        <end position="341"/>
    </location>
</feature>
<feature type="compositionally biased region" description="Basic and acidic residues" evidence="1">
    <location>
        <begin position="220"/>
        <end position="229"/>
    </location>
</feature>
<feature type="compositionally biased region" description="Polar residues" evidence="1">
    <location>
        <begin position="41"/>
        <end position="59"/>
    </location>
</feature>
<dbReference type="AlphaFoldDB" id="A0AAN7HNQ7"/>
<dbReference type="EMBL" id="MU857604">
    <property type="protein sequence ID" value="KAK4251612.1"/>
    <property type="molecule type" value="Genomic_DNA"/>
</dbReference>
<accession>A0AAN7HNQ7</accession>